<keyword evidence="1" id="KW-1133">Transmembrane helix</keyword>
<name>A0A117ITZ0_9EURY</name>
<evidence type="ECO:0000256" key="1">
    <source>
        <dbReference type="SAM" id="Phobius"/>
    </source>
</evidence>
<evidence type="ECO:0000313" key="3">
    <source>
        <dbReference type="Proteomes" id="UP000053462"/>
    </source>
</evidence>
<sequence length="95" mass="10847">MRRLLYALPFLLFGLGLLFWQLTFTRTIVVFLGWLTFALEYRYGGESRENDELVALGISMSIVLMPLHEAIAEILALFTFILVMTALVIKFKTGT</sequence>
<keyword evidence="1" id="KW-0812">Transmembrane</keyword>
<dbReference type="AlphaFoldDB" id="A0A117ITZ0"/>
<gene>
    <name evidence="2" type="ORF">APY94_05255</name>
</gene>
<reference evidence="2 3" key="1">
    <citation type="submission" date="2015-10" db="EMBL/GenBank/DDBJ databases">
        <title>Draft genome sequence of Thermococcus celericrescens strain DSM 17994.</title>
        <authorList>
            <person name="Hong S.-J."/>
            <person name="Park C.-E."/>
            <person name="Shin J.-H."/>
        </authorList>
    </citation>
    <scope>NUCLEOTIDE SEQUENCE [LARGE SCALE GENOMIC DNA]</scope>
    <source>
        <strain evidence="2 3">DSM 17994</strain>
    </source>
</reference>
<comment type="caution">
    <text evidence="2">The sequence shown here is derived from an EMBL/GenBank/DDBJ whole genome shotgun (WGS) entry which is preliminary data.</text>
</comment>
<dbReference type="RefSeq" id="WP_058938631.1">
    <property type="nucleotide sequence ID" value="NZ_LLYW01000018.1"/>
</dbReference>
<accession>A0A117ITZ0</accession>
<feature type="transmembrane region" description="Helical" evidence="1">
    <location>
        <begin position="70"/>
        <end position="89"/>
    </location>
</feature>
<dbReference type="STRING" id="227598.APY94_05255"/>
<dbReference type="Proteomes" id="UP000053462">
    <property type="component" value="Unassembled WGS sequence"/>
</dbReference>
<dbReference type="OrthoDB" id="102356at2157"/>
<organism evidence="2 3">
    <name type="scientific">Thermococcus celericrescens</name>
    <dbReference type="NCBI Taxonomy" id="227598"/>
    <lineage>
        <taxon>Archaea</taxon>
        <taxon>Methanobacteriati</taxon>
        <taxon>Methanobacteriota</taxon>
        <taxon>Thermococci</taxon>
        <taxon>Thermococcales</taxon>
        <taxon>Thermococcaceae</taxon>
        <taxon>Thermococcus</taxon>
    </lineage>
</organism>
<keyword evidence="3" id="KW-1185">Reference proteome</keyword>
<keyword evidence="1" id="KW-0472">Membrane</keyword>
<evidence type="ECO:0000313" key="2">
    <source>
        <dbReference type="EMBL" id="KUH33602.1"/>
    </source>
</evidence>
<proteinExistence type="predicted"/>
<protein>
    <submittedName>
        <fullName evidence="2">Uncharacterized protein</fullName>
    </submittedName>
</protein>
<dbReference type="EMBL" id="LLYW01000018">
    <property type="protein sequence ID" value="KUH33602.1"/>
    <property type="molecule type" value="Genomic_DNA"/>
</dbReference>